<evidence type="ECO:0000259" key="8">
    <source>
        <dbReference type="PROSITE" id="PS50928"/>
    </source>
</evidence>
<dbReference type="KEGG" id="osu:NT6N_16920"/>
<dbReference type="GO" id="GO:0055085">
    <property type="term" value="P:transmembrane transport"/>
    <property type="evidence" value="ECO:0007669"/>
    <property type="project" value="InterPro"/>
</dbReference>
<comment type="similarity">
    <text evidence="7">Belongs to the binding-protein-dependent transport system permease family.</text>
</comment>
<keyword evidence="2 7" id="KW-0813">Transport</keyword>
<evidence type="ECO:0000256" key="3">
    <source>
        <dbReference type="ARBA" id="ARBA00022475"/>
    </source>
</evidence>
<feature type="transmembrane region" description="Helical" evidence="7">
    <location>
        <begin position="481"/>
        <end position="506"/>
    </location>
</feature>
<feature type="domain" description="ABC transmembrane type-1" evidence="8">
    <location>
        <begin position="370"/>
        <end position="562"/>
    </location>
</feature>
<evidence type="ECO:0000313" key="9">
    <source>
        <dbReference type="EMBL" id="BDS06652.1"/>
    </source>
</evidence>
<feature type="transmembrane region" description="Helical" evidence="7">
    <location>
        <begin position="541"/>
        <end position="562"/>
    </location>
</feature>
<dbReference type="InterPro" id="IPR000515">
    <property type="entry name" value="MetI-like"/>
</dbReference>
<evidence type="ECO:0000256" key="5">
    <source>
        <dbReference type="ARBA" id="ARBA00022989"/>
    </source>
</evidence>
<feature type="transmembrane region" description="Helical" evidence="7">
    <location>
        <begin position="441"/>
        <end position="460"/>
    </location>
</feature>
<sequence length="577" mass="65264">MAKQENRLWRFLSGKGFLWLILASCSAVFLFPFLWMLVSSIKTDEEVSQGEFWPDLPEFRPNSPYVINIDRPARPAGCSAERWKFLLPKFTAIVTQLITQDATRPRLLASDEADEEMVEQAGQFMISRGLKKMPQQVWQETDNAKVETAFQNALKAGNGVQAELIKAYNQTLARLVIHGIKVRARGAGVIYQEKFRSGKQSDPIPEGLKAAPQSSGGLAYDTDGRLVVQSHFAASTDEPLVITRTFTVNRPSKDIYRIIIPFDYDASWHRMHSSVEINGVQYEGTRAVWLAQNRASALTLQLTDNDEEEWGKRPWVPMKKISGEEAPNLQQSEITLTLTLDPSSTSTAGYGKVVRNYERVFLSMPFWKYVINSVLITVLSIFGAVASSCFVAYAFARLKWPGRSLAFLILLSTMMLPPQVTMIPQFLIWRELGWYNTLNPIWVPTWFGVAFFIFLMVQQMKTIPNDLEEAAQIDGMNRLQIWWYVIIPLVKPSMAAIAIMSFMASWNEFMQPLIYLRDMGRFPLSVGIYAMGADDSTSHDMALILAGNLMMTLPVIVIFFFFQRYFIQGVASAGVKG</sequence>
<keyword evidence="5 7" id="KW-1133">Transmembrane helix</keyword>
<dbReference type="PROSITE" id="PS50928">
    <property type="entry name" value="ABC_TM1"/>
    <property type="match status" value="1"/>
</dbReference>
<feature type="transmembrane region" description="Helical" evidence="7">
    <location>
        <begin position="405"/>
        <end position="429"/>
    </location>
</feature>
<dbReference type="PANTHER" id="PTHR43744">
    <property type="entry name" value="ABC TRANSPORTER PERMEASE PROTEIN MG189-RELATED-RELATED"/>
    <property type="match status" value="1"/>
</dbReference>
<dbReference type="EMBL" id="AP026866">
    <property type="protein sequence ID" value="BDS06652.1"/>
    <property type="molecule type" value="Genomic_DNA"/>
</dbReference>
<protein>
    <recommendedName>
        <fullName evidence="8">ABC transmembrane type-1 domain-containing protein</fullName>
    </recommendedName>
</protein>
<evidence type="ECO:0000256" key="6">
    <source>
        <dbReference type="ARBA" id="ARBA00023136"/>
    </source>
</evidence>
<accession>A0AAT9FKM8</accession>
<dbReference type="Pfam" id="PF00528">
    <property type="entry name" value="BPD_transp_1"/>
    <property type="match status" value="1"/>
</dbReference>
<name>A0AAT9FKM8_9BACT</name>
<keyword evidence="6 7" id="KW-0472">Membrane</keyword>
<evidence type="ECO:0000256" key="4">
    <source>
        <dbReference type="ARBA" id="ARBA00022692"/>
    </source>
</evidence>
<dbReference type="AlphaFoldDB" id="A0AAT9FKM8"/>
<keyword evidence="3" id="KW-1003">Cell membrane</keyword>
<dbReference type="InterPro" id="IPR035906">
    <property type="entry name" value="MetI-like_sf"/>
</dbReference>
<dbReference type="CDD" id="cd06261">
    <property type="entry name" value="TM_PBP2"/>
    <property type="match status" value="1"/>
</dbReference>
<dbReference type="Gene3D" id="1.10.3720.10">
    <property type="entry name" value="MetI-like"/>
    <property type="match status" value="1"/>
</dbReference>
<comment type="subcellular location">
    <subcellularLocation>
        <location evidence="1 7">Cell membrane</location>
        <topology evidence="1 7">Multi-pass membrane protein</topology>
    </subcellularLocation>
</comment>
<keyword evidence="4 7" id="KW-0812">Transmembrane</keyword>
<gene>
    <name evidence="9" type="ORF">NT6N_16920</name>
</gene>
<dbReference type="SUPFAM" id="SSF161098">
    <property type="entry name" value="MetI-like"/>
    <property type="match status" value="1"/>
</dbReference>
<dbReference type="PANTHER" id="PTHR43744:SF6">
    <property type="entry name" value="ABC TRANSPORTER PERMEASE PROTEIN YESQ-RELATED"/>
    <property type="match status" value="1"/>
</dbReference>
<evidence type="ECO:0000256" key="2">
    <source>
        <dbReference type="ARBA" id="ARBA00022448"/>
    </source>
</evidence>
<organism evidence="9">
    <name type="scientific">Oceaniferula spumae</name>
    <dbReference type="NCBI Taxonomy" id="2979115"/>
    <lineage>
        <taxon>Bacteria</taxon>
        <taxon>Pseudomonadati</taxon>
        <taxon>Verrucomicrobiota</taxon>
        <taxon>Verrucomicrobiia</taxon>
        <taxon>Verrucomicrobiales</taxon>
        <taxon>Verrucomicrobiaceae</taxon>
        <taxon>Oceaniferula</taxon>
    </lineage>
</organism>
<dbReference type="GO" id="GO:0005886">
    <property type="term" value="C:plasma membrane"/>
    <property type="evidence" value="ECO:0007669"/>
    <property type="project" value="UniProtKB-SubCell"/>
</dbReference>
<evidence type="ECO:0000256" key="7">
    <source>
        <dbReference type="RuleBase" id="RU363032"/>
    </source>
</evidence>
<proteinExistence type="inferred from homology"/>
<reference evidence="9" key="1">
    <citation type="submission" date="2024-07" db="EMBL/GenBank/DDBJ databases">
        <title>Complete genome sequence of Verrucomicrobiaceae bacterium NT6N.</title>
        <authorList>
            <person name="Huang C."/>
            <person name="Takami H."/>
            <person name="Hamasaki K."/>
        </authorList>
    </citation>
    <scope>NUCLEOTIDE SEQUENCE</scope>
    <source>
        <strain evidence="9">NT6N</strain>
    </source>
</reference>
<feature type="transmembrane region" description="Helical" evidence="7">
    <location>
        <begin position="369"/>
        <end position="393"/>
    </location>
</feature>
<evidence type="ECO:0000256" key="1">
    <source>
        <dbReference type="ARBA" id="ARBA00004651"/>
    </source>
</evidence>
<feature type="transmembrane region" description="Helical" evidence="7">
    <location>
        <begin position="16"/>
        <end position="38"/>
    </location>
</feature>